<evidence type="ECO:0000313" key="1">
    <source>
        <dbReference type="EMBL" id="KRM52358.1"/>
    </source>
</evidence>
<dbReference type="AlphaFoldDB" id="A0A0R1ZL83"/>
<keyword evidence="2" id="KW-1185">Reference proteome</keyword>
<gene>
    <name evidence="1" type="ORF">FC64_GL000787</name>
</gene>
<sequence>MANYKQIKLRPDKFKMLKYLSVTEGKNMTDLLDELLEIGFKTKYKGVSIGDIVNKDIQNNKDEF</sequence>
<dbReference type="PATRIC" id="fig|1423820.4.peg.804"/>
<dbReference type="STRING" id="1423820.FC64_GL000787"/>
<reference evidence="1 2" key="1">
    <citation type="journal article" date="2015" name="Genome Announc.">
        <title>Expanding the biotechnology potential of lactobacilli through comparative genomics of 213 strains and associated genera.</title>
        <authorList>
            <person name="Sun Z."/>
            <person name="Harris H.M."/>
            <person name="McCann A."/>
            <person name="Guo C."/>
            <person name="Argimon S."/>
            <person name="Zhang W."/>
            <person name="Yang X."/>
            <person name="Jeffery I.B."/>
            <person name="Cooney J.C."/>
            <person name="Kagawa T.F."/>
            <person name="Liu W."/>
            <person name="Song Y."/>
            <person name="Salvetti E."/>
            <person name="Wrobel A."/>
            <person name="Rasinkangas P."/>
            <person name="Parkhill J."/>
            <person name="Rea M.C."/>
            <person name="O'Sullivan O."/>
            <person name="Ritari J."/>
            <person name="Douillard F.P."/>
            <person name="Paul Ross R."/>
            <person name="Yang R."/>
            <person name="Briner A.E."/>
            <person name="Felis G.E."/>
            <person name="de Vos W.M."/>
            <person name="Barrangou R."/>
            <person name="Klaenhammer T.R."/>
            <person name="Caufield P.W."/>
            <person name="Cui Y."/>
            <person name="Zhang H."/>
            <person name="O'Toole P.W."/>
        </authorList>
    </citation>
    <scope>NUCLEOTIDE SEQUENCE [LARGE SCALE GENOMIC DNA]</scope>
    <source>
        <strain evidence="1 2">DSM 20653</strain>
    </source>
</reference>
<dbReference type="RefSeq" id="WP_057906715.1">
    <property type="nucleotide sequence ID" value="NZ_AYYZ01000025.1"/>
</dbReference>
<accession>A0A0R1ZL83</accession>
<proteinExistence type="predicted"/>
<protein>
    <submittedName>
        <fullName evidence="1">Uncharacterized protein</fullName>
    </submittedName>
</protein>
<organism evidence="1 2">
    <name type="scientific">Ligilactobacillus araffinosus DSM 20653</name>
    <dbReference type="NCBI Taxonomy" id="1423820"/>
    <lineage>
        <taxon>Bacteria</taxon>
        <taxon>Bacillati</taxon>
        <taxon>Bacillota</taxon>
        <taxon>Bacilli</taxon>
        <taxon>Lactobacillales</taxon>
        <taxon>Lactobacillaceae</taxon>
        <taxon>Ligilactobacillus</taxon>
    </lineage>
</organism>
<evidence type="ECO:0000313" key="2">
    <source>
        <dbReference type="Proteomes" id="UP000051291"/>
    </source>
</evidence>
<dbReference type="EMBL" id="AYYZ01000025">
    <property type="protein sequence ID" value="KRM52358.1"/>
    <property type="molecule type" value="Genomic_DNA"/>
</dbReference>
<dbReference type="Proteomes" id="UP000051291">
    <property type="component" value="Unassembled WGS sequence"/>
</dbReference>
<comment type="caution">
    <text evidence="1">The sequence shown here is derived from an EMBL/GenBank/DDBJ whole genome shotgun (WGS) entry which is preliminary data.</text>
</comment>
<name>A0A0R1ZL83_9LACO</name>